<organism evidence="1 2">
    <name type="scientific">Armillaria gallica</name>
    <name type="common">Bulbous honey fungus</name>
    <name type="synonym">Armillaria bulbosa</name>
    <dbReference type="NCBI Taxonomy" id="47427"/>
    <lineage>
        <taxon>Eukaryota</taxon>
        <taxon>Fungi</taxon>
        <taxon>Dikarya</taxon>
        <taxon>Basidiomycota</taxon>
        <taxon>Agaricomycotina</taxon>
        <taxon>Agaricomycetes</taxon>
        <taxon>Agaricomycetidae</taxon>
        <taxon>Agaricales</taxon>
        <taxon>Marasmiineae</taxon>
        <taxon>Physalacriaceae</taxon>
        <taxon>Armillaria</taxon>
    </lineage>
</organism>
<keyword evidence="2" id="KW-1185">Reference proteome</keyword>
<sequence length="104" mass="11911">RSRCQILKDAMLFFSHSTPSLATVISAMDHIDSVLTTQSLNASYDPTIHASLCIAKKTLNQYYNITDYSEVYRILMVLHPCHKLAYFCKVSWSPMWINTAHEIV</sequence>
<dbReference type="EMBL" id="KZ293648">
    <property type="protein sequence ID" value="PBK98847.1"/>
    <property type="molecule type" value="Genomic_DNA"/>
</dbReference>
<accession>A0A2H3EBZ5</accession>
<evidence type="ECO:0008006" key="3">
    <source>
        <dbReference type="Google" id="ProtNLM"/>
    </source>
</evidence>
<dbReference type="OMA" id="MWINTAH"/>
<feature type="non-terminal residue" evidence="1">
    <location>
        <position position="1"/>
    </location>
</feature>
<proteinExistence type="predicted"/>
<dbReference type="Proteomes" id="UP000217790">
    <property type="component" value="Unassembled WGS sequence"/>
</dbReference>
<reference evidence="2" key="1">
    <citation type="journal article" date="2017" name="Nat. Ecol. Evol.">
        <title>Genome expansion and lineage-specific genetic innovations in the forest pathogenic fungi Armillaria.</title>
        <authorList>
            <person name="Sipos G."/>
            <person name="Prasanna A.N."/>
            <person name="Walter M.C."/>
            <person name="O'Connor E."/>
            <person name="Balint B."/>
            <person name="Krizsan K."/>
            <person name="Kiss B."/>
            <person name="Hess J."/>
            <person name="Varga T."/>
            <person name="Slot J."/>
            <person name="Riley R."/>
            <person name="Boka B."/>
            <person name="Rigling D."/>
            <person name="Barry K."/>
            <person name="Lee J."/>
            <person name="Mihaltcheva S."/>
            <person name="LaButti K."/>
            <person name="Lipzen A."/>
            <person name="Waldron R."/>
            <person name="Moloney N.M."/>
            <person name="Sperisen C."/>
            <person name="Kredics L."/>
            <person name="Vagvoelgyi C."/>
            <person name="Patrignani A."/>
            <person name="Fitzpatrick D."/>
            <person name="Nagy I."/>
            <person name="Doyle S."/>
            <person name="Anderson J.B."/>
            <person name="Grigoriev I.V."/>
            <person name="Gueldener U."/>
            <person name="Muensterkoetter M."/>
            <person name="Nagy L.G."/>
        </authorList>
    </citation>
    <scope>NUCLEOTIDE SEQUENCE [LARGE SCALE GENOMIC DNA]</scope>
    <source>
        <strain evidence="2">Ar21-2</strain>
    </source>
</reference>
<dbReference type="AlphaFoldDB" id="A0A2H3EBZ5"/>
<gene>
    <name evidence="1" type="ORF">ARMGADRAFT_921198</name>
</gene>
<protein>
    <recommendedName>
        <fullName evidence="3">hAT-like transposase RNase-H fold domain-containing protein</fullName>
    </recommendedName>
</protein>
<name>A0A2H3EBZ5_ARMGA</name>
<evidence type="ECO:0000313" key="1">
    <source>
        <dbReference type="EMBL" id="PBK98847.1"/>
    </source>
</evidence>
<dbReference type="InParanoid" id="A0A2H3EBZ5"/>
<evidence type="ECO:0000313" key="2">
    <source>
        <dbReference type="Proteomes" id="UP000217790"/>
    </source>
</evidence>
<dbReference type="OrthoDB" id="3359487at2759"/>